<feature type="signal peptide" evidence="2">
    <location>
        <begin position="1"/>
        <end position="17"/>
    </location>
</feature>
<sequence length="250" mass="26579">MFPRAFLSWFYFSSAVAVIVNRTIDDTFPDSSGNKIQYFPNEKGRVSWNIGGQCDACTAGALDPTQVFDKTWHDGTYNPDPGSNDFPNVPLNASVTFNGTAIYVFCVLAKTTSGPDGNSDMSFYIDGELSGTFVKKPPNMPGFDYHVPVYVNESLSTGTHEFLLQNGHVNGTKSLVLLDQIIYSFDDGIDPNPGSSSTSSSGSGTSAPDTSSQSPSPDTTDTPNPNSALGSFTVPLLSLVLVSSLLALGT</sequence>
<keyword evidence="2" id="KW-0732">Signal</keyword>
<organism evidence="3 4">
    <name type="scientific">Marasmiellus scandens</name>
    <dbReference type="NCBI Taxonomy" id="2682957"/>
    <lineage>
        <taxon>Eukaryota</taxon>
        <taxon>Fungi</taxon>
        <taxon>Dikarya</taxon>
        <taxon>Basidiomycota</taxon>
        <taxon>Agaricomycotina</taxon>
        <taxon>Agaricomycetes</taxon>
        <taxon>Agaricomycetidae</taxon>
        <taxon>Agaricales</taxon>
        <taxon>Marasmiineae</taxon>
        <taxon>Omphalotaceae</taxon>
        <taxon>Marasmiellus</taxon>
    </lineage>
</organism>
<evidence type="ECO:0000313" key="3">
    <source>
        <dbReference type="EMBL" id="KAK7449292.1"/>
    </source>
</evidence>
<dbReference type="Proteomes" id="UP001498398">
    <property type="component" value="Unassembled WGS sequence"/>
</dbReference>
<proteinExistence type="predicted"/>
<keyword evidence="4" id="KW-1185">Reference proteome</keyword>
<dbReference type="Gene3D" id="2.60.120.260">
    <property type="entry name" value="Galactose-binding domain-like"/>
    <property type="match status" value="1"/>
</dbReference>
<feature type="region of interest" description="Disordered" evidence="1">
    <location>
        <begin position="189"/>
        <end position="227"/>
    </location>
</feature>
<feature type="compositionally biased region" description="Low complexity" evidence="1">
    <location>
        <begin position="191"/>
        <end position="227"/>
    </location>
</feature>
<evidence type="ECO:0000256" key="2">
    <source>
        <dbReference type="SAM" id="SignalP"/>
    </source>
</evidence>
<evidence type="ECO:0000313" key="4">
    <source>
        <dbReference type="Proteomes" id="UP001498398"/>
    </source>
</evidence>
<evidence type="ECO:0000256" key="1">
    <source>
        <dbReference type="SAM" id="MobiDB-lite"/>
    </source>
</evidence>
<reference evidence="3 4" key="1">
    <citation type="submission" date="2024-01" db="EMBL/GenBank/DDBJ databases">
        <title>A draft genome for the cacao thread blight pathogen Marasmiellus scandens.</title>
        <authorList>
            <person name="Baruah I.K."/>
            <person name="Leung J."/>
            <person name="Bukari Y."/>
            <person name="Amoako-Attah I."/>
            <person name="Meinhardt L.W."/>
            <person name="Bailey B.A."/>
            <person name="Cohen S.P."/>
        </authorList>
    </citation>
    <scope>NUCLEOTIDE SEQUENCE [LARGE SCALE GENOMIC DNA]</scope>
    <source>
        <strain evidence="3 4">GH-19</strain>
    </source>
</reference>
<protein>
    <submittedName>
        <fullName evidence="3">Uncharacterized protein</fullName>
    </submittedName>
</protein>
<accession>A0ABR1J4N5</accession>
<gene>
    <name evidence="3" type="ORF">VKT23_013435</name>
</gene>
<dbReference type="EMBL" id="JBANRG010000036">
    <property type="protein sequence ID" value="KAK7449292.1"/>
    <property type="molecule type" value="Genomic_DNA"/>
</dbReference>
<comment type="caution">
    <text evidence="3">The sequence shown here is derived from an EMBL/GenBank/DDBJ whole genome shotgun (WGS) entry which is preliminary data.</text>
</comment>
<feature type="chain" id="PRO_5046459349" evidence="2">
    <location>
        <begin position="18"/>
        <end position="250"/>
    </location>
</feature>
<name>A0ABR1J4N5_9AGAR</name>